<keyword evidence="5" id="KW-0238">DNA-binding</keyword>
<dbReference type="GO" id="GO:0003688">
    <property type="term" value="F:DNA replication origin binding"/>
    <property type="evidence" value="ECO:0007669"/>
    <property type="project" value="TreeGrafter"/>
</dbReference>
<reference evidence="9" key="1">
    <citation type="journal article" date="2020" name="Stud. Mycol.">
        <title>101 Dothideomycetes genomes: a test case for predicting lifestyles and emergence of pathogens.</title>
        <authorList>
            <person name="Haridas S."/>
            <person name="Albert R."/>
            <person name="Binder M."/>
            <person name="Bloem J."/>
            <person name="Labutti K."/>
            <person name="Salamov A."/>
            <person name="Andreopoulos B."/>
            <person name="Baker S."/>
            <person name="Barry K."/>
            <person name="Bills G."/>
            <person name="Bluhm B."/>
            <person name="Cannon C."/>
            <person name="Castanera R."/>
            <person name="Culley D."/>
            <person name="Daum C."/>
            <person name="Ezra D."/>
            <person name="Gonzalez J."/>
            <person name="Henrissat B."/>
            <person name="Kuo A."/>
            <person name="Liang C."/>
            <person name="Lipzen A."/>
            <person name="Lutzoni F."/>
            <person name="Magnuson J."/>
            <person name="Mondo S."/>
            <person name="Nolan M."/>
            <person name="Ohm R."/>
            <person name="Pangilinan J."/>
            <person name="Park H.-J."/>
            <person name="Ramirez L."/>
            <person name="Alfaro M."/>
            <person name="Sun H."/>
            <person name="Tritt A."/>
            <person name="Yoshinaga Y."/>
            <person name="Zwiers L.-H."/>
            <person name="Turgeon B."/>
            <person name="Goodwin S."/>
            <person name="Spatafora J."/>
            <person name="Crous P."/>
            <person name="Grigoriev I."/>
        </authorList>
    </citation>
    <scope>NUCLEOTIDE SEQUENCE</scope>
    <source>
        <strain evidence="9">CBS 262.69</strain>
    </source>
</reference>
<feature type="compositionally biased region" description="Acidic residues" evidence="7">
    <location>
        <begin position="27"/>
        <end position="39"/>
    </location>
</feature>
<name>A0A6G1HIP0_9PEZI</name>
<dbReference type="Proteomes" id="UP000799640">
    <property type="component" value="Unassembled WGS sequence"/>
</dbReference>
<keyword evidence="4" id="KW-0235">DNA replication</keyword>
<dbReference type="PRINTS" id="PR00929">
    <property type="entry name" value="ATHOOK"/>
</dbReference>
<gene>
    <name evidence="9" type="ORF">EJ06DRAFT_525172</name>
</gene>
<dbReference type="Pfam" id="PF14629">
    <property type="entry name" value="ORC4_C"/>
    <property type="match status" value="1"/>
</dbReference>
<evidence type="ECO:0000256" key="4">
    <source>
        <dbReference type="ARBA" id="ARBA00022705"/>
    </source>
</evidence>
<feature type="compositionally biased region" description="Polar residues" evidence="7">
    <location>
        <begin position="240"/>
        <end position="250"/>
    </location>
</feature>
<feature type="compositionally biased region" description="Polar residues" evidence="7">
    <location>
        <begin position="104"/>
        <end position="117"/>
    </location>
</feature>
<evidence type="ECO:0000256" key="7">
    <source>
        <dbReference type="SAM" id="MobiDB-lite"/>
    </source>
</evidence>
<dbReference type="InterPro" id="IPR041664">
    <property type="entry name" value="AAA_16"/>
</dbReference>
<protein>
    <recommendedName>
        <fullName evidence="3">Origin recognition complex subunit 4</fullName>
    </recommendedName>
</protein>
<feature type="compositionally biased region" description="Polar residues" evidence="7">
    <location>
        <begin position="81"/>
        <end position="96"/>
    </location>
</feature>
<organism evidence="9 10">
    <name type="scientific">Trichodelitschia bisporula</name>
    <dbReference type="NCBI Taxonomy" id="703511"/>
    <lineage>
        <taxon>Eukaryota</taxon>
        <taxon>Fungi</taxon>
        <taxon>Dikarya</taxon>
        <taxon>Ascomycota</taxon>
        <taxon>Pezizomycotina</taxon>
        <taxon>Dothideomycetes</taxon>
        <taxon>Dothideomycetes incertae sedis</taxon>
        <taxon>Phaeotrichales</taxon>
        <taxon>Phaeotrichaceae</taxon>
        <taxon>Trichodelitschia</taxon>
    </lineage>
</organism>
<comment type="subcellular location">
    <subcellularLocation>
        <location evidence="1">Nucleus</location>
    </subcellularLocation>
</comment>
<dbReference type="GO" id="GO:0006270">
    <property type="term" value="P:DNA replication initiation"/>
    <property type="evidence" value="ECO:0007669"/>
    <property type="project" value="TreeGrafter"/>
</dbReference>
<dbReference type="SMART" id="SM00384">
    <property type="entry name" value="AT_hook"/>
    <property type="match status" value="3"/>
</dbReference>
<dbReference type="FunFam" id="3.40.50.300:FF:001597">
    <property type="entry name" value="Origin recognition complex subunit Orc4"/>
    <property type="match status" value="1"/>
</dbReference>
<evidence type="ECO:0000256" key="1">
    <source>
        <dbReference type="ARBA" id="ARBA00004123"/>
    </source>
</evidence>
<evidence type="ECO:0000256" key="2">
    <source>
        <dbReference type="ARBA" id="ARBA00005334"/>
    </source>
</evidence>
<evidence type="ECO:0000256" key="3">
    <source>
        <dbReference type="ARBA" id="ARBA00019083"/>
    </source>
</evidence>
<dbReference type="OrthoDB" id="343623at2759"/>
<proteinExistence type="inferred from homology"/>
<dbReference type="SUPFAM" id="SSF52540">
    <property type="entry name" value="P-loop containing nucleoside triphosphate hydrolases"/>
    <property type="match status" value="1"/>
</dbReference>
<evidence type="ECO:0000313" key="10">
    <source>
        <dbReference type="Proteomes" id="UP000799640"/>
    </source>
</evidence>
<dbReference type="PANTHER" id="PTHR12087">
    <property type="entry name" value="ORIGIN RECOGNITION COMPLEX SUBUNIT 4"/>
    <property type="match status" value="1"/>
</dbReference>
<feature type="domain" description="AAA+ ATPase" evidence="8">
    <location>
        <begin position="483"/>
        <end position="651"/>
    </location>
</feature>
<keyword evidence="6" id="KW-0539">Nucleus</keyword>
<keyword evidence="10" id="KW-1185">Reference proteome</keyword>
<dbReference type="AlphaFoldDB" id="A0A6G1HIP0"/>
<dbReference type="InterPro" id="IPR032705">
    <property type="entry name" value="ORC4_C"/>
</dbReference>
<comment type="similarity">
    <text evidence="2">Belongs to the ORC4 family.</text>
</comment>
<sequence length="899" mass="96655">MTETPRVSKRRRLNSQADVSSSRTADPEPEPLDVYDDIDGALNPRATPKRVNEVGSATKNSARRSARQKSALGKSLEVERSGSNGVNGRTTPSRVNGASRKARNGNTPSKLASQANGTADGPGNSEDELASQPATVNGKLNGNRIHVETEDEAAIAAAVENPSRGGRKRALPDRQTTKVTAKGLHTTPAKPTPQKRAAQPKAQPVPVLDSGDEIAATKKPKSASKPTPKTATPRTRRQPLKSQLMAQPTEATEVPQDVETVSVEADSAEDIRPESSPTKPRRATKKPELASQAEPTEIEDMEMGGADEMVTVTKPTPKKCGRPPKSASLAVGDVPARNILTPRKRGRPPKSKLAEENGENEVPATTPKRRGRPPKKANVVPVIQVEVPGAAAKIGEYDGPDPMDLDIIVNDNIQELTFAEAVGGSAAIPVLPMATKDIPQELNTIKKIVLEKIAQKRPIPLTGLDEEYGKVYHLMEATITSGEGNSMLLIGARGSGKSALVSKAIQELSRSQKDHFHVVRLNGFIHTDDKLALRDVWRQLGSEMELEEDNGVKSYADTLTMLLALLSHPSEITGDHSDQVIAKSVVFIMDEFDLFASHPRQTLLYNLLDIAQSRKAPIAVLGLTTRIDVMESLEKRVKSRFSHRYVHLSLPKSLTLFVEACKAALMVQKGELDFTEKALLIQPSPRTSLGAGTTSTDYLTDWNNSITTLFTSRPFLQTYISPPYALTKSLPSALTSFFLPLSTLSTLPTADHFLSHPPTLLSPPHSNLHLLPSLSDLALALLISAARLSIIHATDTCNFGLAYAEYVSLSSKARIQTAAHGALAVGASVRVWGKHVARKEWEGLIAQGLLVPVLAGAATGWGEGRVAGGAMVRVDVALEEISGAAGSLSGVMERWCRHI</sequence>
<feature type="compositionally biased region" description="Low complexity" evidence="7">
    <location>
        <begin position="223"/>
        <end position="233"/>
    </location>
</feature>
<feature type="region of interest" description="Disordered" evidence="7">
    <location>
        <begin position="1"/>
        <end position="376"/>
    </location>
</feature>
<evidence type="ECO:0000313" key="9">
    <source>
        <dbReference type="EMBL" id="KAF2395717.1"/>
    </source>
</evidence>
<evidence type="ECO:0000259" key="8">
    <source>
        <dbReference type="SMART" id="SM00382"/>
    </source>
</evidence>
<evidence type="ECO:0000256" key="5">
    <source>
        <dbReference type="ARBA" id="ARBA00023125"/>
    </source>
</evidence>
<dbReference type="PANTHER" id="PTHR12087:SF0">
    <property type="entry name" value="ORIGIN RECOGNITION COMPLEX SUBUNIT 4"/>
    <property type="match status" value="1"/>
</dbReference>
<dbReference type="InterPro" id="IPR016527">
    <property type="entry name" value="ORC4"/>
</dbReference>
<dbReference type="InterPro" id="IPR027417">
    <property type="entry name" value="P-loop_NTPase"/>
</dbReference>
<accession>A0A6G1HIP0</accession>
<feature type="compositionally biased region" description="Polar residues" evidence="7">
    <location>
        <begin position="14"/>
        <end position="24"/>
    </location>
</feature>
<dbReference type="SMART" id="SM00382">
    <property type="entry name" value="AAA"/>
    <property type="match status" value="1"/>
</dbReference>
<dbReference type="Pfam" id="PF13191">
    <property type="entry name" value="AAA_16"/>
    <property type="match status" value="1"/>
</dbReference>
<dbReference type="Gene3D" id="3.40.50.300">
    <property type="entry name" value="P-loop containing nucleotide triphosphate hydrolases"/>
    <property type="match status" value="1"/>
</dbReference>
<dbReference type="EMBL" id="ML996711">
    <property type="protein sequence ID" value="KAF2395717.1"/>
    <property type="molecule type" value="Genomic_DNA"/>
</dbReference>
<dbReference type="InterPro" id="IPR003593">
    <property type="entry name" value="AAA+_ATPase"/>
</dbReference>
<dbReference type="InterPro" id="IPR017956">
    <property type="entry name" value="AT_hook_DNA-bd_motif"/>
</dbReference>
<evidence type="ECO:0000256" key="6">
    <source>
        <dbReference type="ARBA" id="ARBA00023242"/>
    </source>
</evidence>
<dbReference type="GO" id="GO:0005664">
    <property type="term" value="C:nuclear origin of replication recognition complex"/>
    <property type="evidence" value="ECO:0007669"/>
    <property type="project" value="TreeGrafter"/>
</dbReference>